<reference evidence="2" key="1">
    <citation type="submission" date="2020-07" db="EMBL/GenBank/DDBJ databases">
        <title>Multicomponent nature underlies the extraordinary mechanical properties of spider dragline silk.</title>
        <authorList>
            <person name="Kono N."/>
            <person name="Nakamura H."/>
            <person name="Mori M."/>
            <person name="Yoshida Y."/>
            <person name="Ohtoshi R."/>
            <person name="Malay A.D."/>
            <person name="Moran D.A.P."/>
            <person name="Tomita M."/>
            <person name="Numata K."/>
            <person name="Arakawa K."/>
        </authorList>
    </citation>
    <scope>NUCLEOTIDE SEQUENCE</scope>
</reference>
<dbReference type="AlphaFoldDB" id="A0A8X6H108"/>
<dbReference type="Proteomes" id="UP000887116">
    <property type="component" value="Unassembled WGS sequence"/>
</dbReference>
<protein>
    <submittedName>
        <fullName evidence="2">Uncharacterized protein</fullName>
    </submittedName>
</protein>
<accession>A0A8X6H108</accession>
<evidence type="ECO:0000313" key="2">
    <source>
        <dbReference type="EMBL" id="GFR14474.1"/>
    </source>
</evidence>
<feature type="compositionally biased region" description="Polar residues" evidence="1">
    <location>
        <begin position="21"/>
        <end position="34"/>
    </location>
</feature>
<sequence length="84" mass="9420">MRMNLLSPVSSGRGLARETSYHTSPPTLASNRLNSHPGRFKVHQITIEQIVGGNWTYTWVRSKEHSAPAVWNSTSNSKDNLNRS</sequence>
<dbReference type="EMBL" id="BMAO01027090">
    <property type="protein sequence ID" value="GFR14474.1"/>
    <property type="molecule type" value="Genomic_DNA"/>
</dbReference>
<keyword evidence="3" id="KW-1185">Reference proteome</keyword>
<feature type="region of interest" description="Disordered" evidence="1">
    <location>
        <begin position="1"/>
        <end position="35"/>
    </location>
</feature>
<gene>
    <name evidence="2" type="ORF">TNCT_178971</name>
</gene>
<evidence type="ECO:0000313" key="3">
    <source>
        <dbReference type="Proteomes" id="UP000887116"/>
    </source>
</evidence>
<feature type="compositionally biased region" description="Polar residues" evidence="1">
    <location>
        <begin position="71"/>
        <end position="84"/>
    </location>
</feature>
<organism evidence="2 3">
    <name type="scientific">Trichonephila clavata</name>
    <name type="common">Joro spider</name>
    <name type="synonym">Nephila clavata</name>
    <dbReference type="NCBI Taxonomy" id="2740835"/>
    <lineage>
        <taxon>Eukaryota</taxon>
        <taxon>Metazoa</taxon>
        <taxon>Ecdysozoa</taxon>
        <taxon>Arthropoda</taxon>
        <taxon>Chelicerata</taxon>
        <taxon>Arachnida</taxon>
        <taxon>Araneae</taxon>
        <taxon>Araneomorphae</taxon>
        <taxon>Entelegynae</taxon>
        <taxon>Araneoidea</taxon>
        <taxon>Nephilidae</taxon>
        <taxon>Trichonephila</taxon>
    </lineage>
</organism>
<feature type="region of interest" description="Disordered" evidence="1">
    <location>
        <begin position="65"/>
        <end position="84"/>
    </location>
</feature>
<name>A0A8X6H108_TRICU</name>
<proteinExistence type="predicted"/>
<evidence type="ECO:0000256" key="1">
    <source>
        <dbReference type="SAM" id="MobiDB-lite"/>
    </source>
</evidence>
<comment type="caution">
    <text evidence="2">The sequence shown here is derived from an EMBL/GenBank/DDBJ whole genome shotgun (WGS) entry which is preliminary data.</text>
</comment>